<dbReference type="KEGG" id="pla:Plav_3365"/>
<feature type="transmembrane region" description="Helical" evidence="1">
    <location>
        <begin position="59"/>
        <end position="82"/>
    </location>
</feature>
<keyword evidence="1" id="KW-0472">Membrane</keyword>
<proteinExistence type="predicted"/>
<keyword evidence="3" id="KW-1185">Reference proteome</keyword>
<accession>A7HYI6</accession>
<name>A7HYI6_PARL1</name>
<sequence length="121" mass="12838">MRSRKKLKRTGSGRPALRPGCPCGRRIAVGAIAGLVPCSLTLFVMTYSVSCETPGAGLAFAAIMMIDVVVTLCFVAWASIFAQQDLLTFIAEQPVLIDRATRSLEGGAGVVFLAVAVFEFL</sequence>
<protein>
    <submittedName>
        <fullName evidence="2">Uncharacterized protein</fullName>
    </submittedName>
</protein>
<gene>
    <name evidence="2" type="ordered locus">Plav_3365</name>
</gene>
<dbReference type="Proteomes" id="UP000006377">
    <property type="component" value="Chromosome"/>
</dbReference>
<feature type="transmembrane region" description="Helical" evidence="1">
    <location>
        <begin position="27"/>
        <end position="47"/>
    </location>
</feature>
<dbReference type="EMBL" id="CP000774">
    <property type="protein sequence ID" value="ABS64969.1"/>
    <property type="molecule type" value="Genomic_DNA"/>
</dbReference>
<evidence type="ECO:0000256" key="1">
    <source>
        <dbReference type="SAM" id="Phobius"/>
    </source>
</evidence>
<dbReference type="HOGENOM" id="CLU_2035756_0_0_5"/>
<keyword evidence="1" id="KW-1133">Transmembrane helix</keyword>
<evidence type="ECO:0000313" key="3">
    <source>
        <dbReference type="Proteomes" id="UP000006377"/>
    </source>
</evidence>
<dbReference type="AlphaFoldDB" id="A7HYI6"/>
<organism evidence="2 3">
    <name type="scientific">Parvibaculum lavamentivorans (strain DS-1 / DSM 13023 / NCIMB 13966)</name>
    <dbReference type="NCBI Taxonomy" id="402881"/>
    <lineage>
        <taxon>Bacteria</taxon>
        <taxon>Pseudomonadati</taxon>
        <taxon>Pseudomonadota</taxon>
        <taxon>Alphaproteobacteria</taxon>
        <taxon>Hyphomicrobiales</taxon>
        <taxon>Parvibaculaceae</taxon>
        <taxon>Parvibaculum</taxon>
    </lineage>
</organism>
<evidence type="ECO:0000313" key="2">
    <source>
        <dbReference type="EMBL" id="ABS64969.1"/>
    </source>
</evidence>
<reference evidence="2 3" key="1">
    <citation type="journal article" date="2011" name="Stand. Genomic Sci.">
        <title>Complete genome sequence of Parvibaculum lavamentivorans type strain (DS-1(T)).</title>
        <authorList>
            <person name="Schleheck D."/>
            <person name="Weiss M."/>
            <person name="Pitluck S."/>
            <person name="Bruce D."/>
            <person name="Land M.L."/>
            <person name="Han S."/>
            <person name="Saunders E."/>
            <person name="Tapia R."/>
            <person name="Detter C."/>
            <person name="Brettin T."/>
            <person name="Han J."/>
            <person name="Woyke T."/>
            <person name="Goodwin L."/>
            <person name="Pennacchio L."/>
            <person name="Nolan M."/>
            <person name="Cook A.M."/>
            <person name="Kjelleberg S."/>
            <person name="Thomas T."/>
        </authorList>
    </citation>
    <scope>NUCLEOTIDE SEQUENCE [LARGE SCALE GENOMIC DNA]</scope>
    <source>
        <strain evidence="3">DS-1 / DSM 13023 / NCIMB 13966</strain>
    </source>
</reference>
<keyword evidence="1" id="KW-0812">Transmembrane</keyword>
<dbReference type="eggNOG" id="COG2215">
    <property type="taxonomic scope" value="Bacteria"/>
</dbReference>